<dbReference type="Gene3D" id="2.40.30.170">
    <property type="match status" value="1"/>
</dbReference>
<organism evidence="12 13">
    <name type="scientific">Agrobacterium larrymoorei</name>
    <dbReference type="NCBI Taxonomy" id="160699"/>
    <lineage>
        <taxon>Bacteria</taxon>
        <taxon>Pseudomonadati</taxon>
        <taxon>Pseudomonadota</taxon>
        <taxon>Alphaproteobacteria</taxon>
        <taxon>Hyphomicrobiales</taxon>
        <taxon>Rhizobiaceae</taxon>
        <taxon>Rhizobium/Agrobacterium group</taxon>
        <taxon>Agrobacterium</taxon>
    </lineage>
</organism>
<evidence type="ECO:0000256" key="4">
    <source>
        <dbReference type="ARBA" id="ARBA00022475"/>
    </source>
</evidence>
<gene>
    <name evidence="12" type="ORF">CFBP5477_018450</name>
</gene>
<dbReference type="Proteomes" id="UP000298664">
    <property type="component" value="Chromosome Linear"/>
</dbReference>
<keyword evidence="6" id="KW-0812">Transmembrane</keyword>
<evidence type="ECO:0000313" key="13">
    <source>
        <dbReference type="Proteomes" id="UP000298664"/>
    </source>
</evidence>
<dbReference type="EMBL" id="CP124734">
    <property type="protein sequence ID" value="WHA43230.1"/>
    <property type="molecule type" value="Genomic_DNA"/>
</dbReference>
<dbReference type="PANTHER" id="PTHR30386:SF27">
    <property type="entry name" value="MEMBRANE FUSION PROTEIN (MFP) FAMILY PROTEIN"/>
    <property type="match status" value="1"/>
</dbReference>
<evidence type="ECO:0000256" key="9">
    <source>
        <dbReference type="RuleBase" id="RU365093"/>
    </source>
</evidence>
<evidence type="ECO:0000256" key="1">
    <source>
        <dbReference type="ARBA" id="ARBA00004377"/>
    </source>
</evidence>
<protein>
    <recommendedName>
        <fullName evidence="9">Membrane fusion protein (MFP) family protein</fullName>
    </recommendedName>
</protein>
<keyword evidence="8" id="KW-0472">Membrane</keyword>
<keyword evidence="3 9" id="KW-0813">Transport</keyword>
<dbReference type="GO" id="GO:0015031">
    <property type="term" value="P:protein transport"/>
    <property type="evidence" value="ECO:0007669"/>
    <property type="project" value="InterPro"/>
</dbReference>
<keyword evidence="4 9" id="KW-1003">Cell membrane</keyword>
<dbReference type="InterPro" id="IPR010129">
    <property type="entry name" value="T1SS_HlyD"/>
</dbReference>
<keyword evidence="5 9" id="KW-0997">Cell inner membrane</keyword>
<keyword evidence="10" id="KW-0175">Coiled coil</keyword>
<evidence type="ECO:0000256" key="8">
    <source>
        <dbReference type="ARBA" id="ARBA00023136"/>
    </source>
</evidence>
<feature type="domain" description="AprE-like beta-barrel" evidence="11">
    <location>
        <begin position="331"/>
        <end position="418"/>
    </location>
</feature>
<proteinExistence type="inferred from homology"/>
<accession>A0AAF0HES4</accession>
<comment type="subcellular location">
    <subcellularLocation>
        <location evidence="1 9">Cell inner membrane</location>
        <topology evidence="1 9">Single-pass membrane protein</topology>
    </subcellularLocation>
</comment>
<evidence type="ECO:0000313" key="12">
    <source>
        <dbReference type="EMBL" id="WHA43230.1"/>
    </source>
</evidence>
<sequence>MWLTRKRTVSPTIHVTVFLLLACFVIALTLAFILDIEITARGKGRIVPLTRVQQIQPDTPGKIVAIHVRNGDRVAAGAVLIEFDQTQAAAEVSMLSRELEHLAIEQRRLQTLAQFIQHFNDTNAVDVEAASREFAADRSLHQGQSYFAEQRSLLVAELNELKAKILQQASKREENLKSQAVIKANIEQLEATLPIREQRLKTSEQLRQQGASSGTSYLNYLEEFVTLQKQATVRRTELEEKASELNRISSEQGELLSTTLSSSTQRRAEIESRLLTATEELRVAELNLRNKTLLSPVNGIVDGLNVHTIGGVSDTGDELMRIVPNTAGIELEAVFSNEDIGFLQVGQTAKLNMSAFPAERFGFITGKVTHVSADAIEQADQKWGYTVRISLDKSDLVVTGSTYQLQPGMTASIDVVTGERPLIGYFFAPIIESIQGSMGER</sequence>
<dbReference type="Gene3D" id="2.40.50.100">
    <property type="match status" value="1"/>
</dbReference>
<reference evidence="12" key="1">
    <citation type="submission" date="2023-05" db="EMBL/GenBank/DDBJ databases">
        <title>Complete genome sequence of Agrobacterium larrymoorei CFBP5477.</title>
        <authorList>
            <person name="Yen H.-C."/>
            <person name="Chou L."/>
            <person name="Lin Y.-C."/>
            <person name="Lai E.-M."/>
            <person name="Kuo C.-H."/>
        </authorList>
    </citation>
    <scope>NUCLEOTIDE SEQUENCE</scope>
    <source>
        <strain evidence="12">CFBP5477</strain>
    </source>
</reference>
<keyword evidence="7" id="KW-1133">Transmembrane helix</keyword>
<dbReference type="PANTHER" id="PTHR30386">
    <property type="entry name" value="MEMBRANE FUSION SUBUNIT OF EMRAB-TOLC MULTIDRUG EFFLUX PUMP"/>
    <property type="match status" value="1"/>
</dbReference>
<dbReference type="RefSeq" id="WP_137395181.1">
    <property type="nucleotide sequence ID" value="NZ_CP124734.1"/>
</dbReference>
<dbReference type="GO" id="GO:0005886">
    <property type="term" value="C:plasma membrane"/>
    <property type="evidence" value="ECO:0007669"/>
    <property type="project" value="UniProtKB-SubCell"/>
</dbReference>
<evidence type="ECO:0000259" key="11">
    <source>
        <dbReference type="Pfam" id="PF26002"/>
    </source>
</evidence>
<dbReference type="NCBIfam" id="TIGR01843">
    <property type="entry name" value="type_I_hlyD"/>
    <property type="match status" value="1"/>
</dbReference>
<evidence type="ECO:0000256" key="3">
    <source>
        <dbReference type="ARBA" id="ARBA00022448"/>
    </source>
</evidence>
<dbReference type="Pfam" id="PF26002">
    <property type="entry name" value="Beta-barrel_AprE"/>
    <property type="match status" value="1"/>
</dbReference>
<feature type="coiled-coil region" evidence="10">
    <location>
        <begin position="228"/>
        <end position="287"/>
    </location>
</feature>
<dbReference type="PRINTS" id="PR01490">
    <property type="entry name" value="RTXTOXIND"/>
</dbReference>
<evidence type="ECO:0000256" key="6">
    <source>
        <dbReference type="ARBA" id="ARBA00022692"/>
    </source>
</evidence>
<name>A0AAF0HES4_9HYPH</name>
<evidence type="ECO:0000256" key="10">
    <source>
        <dbReference type="SAM" id="Coils"/>
    </source>
</evidence>
<comment type="similarity">
    <text evidence="2 9">Belongs to the membrane fusion protein (MFP) (TC 8.A.1) family.</text>
</comment>
<dbReference type="AlphaFoldDB" id="A0AAF0HES4"/>
<evidence type="ECO:0000256" key="2">
    <source>
        <dbReference type="ARBA" id="ARBA00009477"/>
    </source>
</evidence>
<dbReference type="InterPro" id="IPR058982">
    <property type="entry name" value="Beta-barrel_AprE"/>
</dbReference>
<dbReference type="InterPro" id="IPR050739">
    <property type="entry name" value="MFP"/>
</dbReference>
<evidence type="ECO:0000256" key="7">
    <source>
        <dbReference type="ARBA" id="ARBA00022989"/>
    </source>
</evidence>
<dbReference type="PROSITE" id="PS51257">
    <property type="entry name" value="PROKAR_LIPOPROTEIN"/>
    <property type="match status" value="1"/>
</dbReference>
<evidence type="ECO:0000256" key="5">
    <source>
        <dbReference type="ARBA" id="ARBA00022519"/>
    </source>
</evidence>